<dbReference type="EMBL" id="CACSLK010027752">
    <property type="protein sequence ID" value="CAA0828822.1"/>
    <property type="molecule type" value="Genomic_DNA"/>
</dbReference>
<dbReference type="Proteomes" id="UP001153555">
    <property type="component" value="Unassembled WGS sequence"/>
</dbReference>
<evidence type="ECO:0000313" key="2">
    <source>
        <dbReference type="Proteomes" id="UP001153555"/>
    </source>
</evidence>
<gene>
    <name evidence="1" type="ORF">SHERM_24517</name>
</gene>
<reference evidence="1" key="1">
    <citation type="submission" date="2019-12" db="EMBL/GenBank/DDBJ databases">
        <authorList>
            <person name="Scholes J."/>
        </authorList>
    </citation>
    <scope>NUCLEOTIDE SEQUENCE</scope>
</reference>
<protein>
    <submittedName>
        <fullName evidence="1">Uncharacterized protein</fullName>
    </submittedName>
</protein>
<accession>A0A9N7NHA1</accession>
<name>A0A9N7NHA1_STRHE</name>
<feature type="non-terminal residue" evidence="1">
    <location>
        <position position="1"/>
    </location>
</feature>
<sequence length="94" mass="10783">LLLPKFGLYDLKMFSPLKDARYASRWRTEEGFHQKKPQARSWQGPVQFLSGIRAMGRLVYSRGECEIGTFGDDQSEELKSLLPSYIQALAELMV</sequence>
<dbReference type="AlphaFoldDB" id="A0A9N7NHA1"/>
<proteinExistence type="predicted"/>
<organism evidence="1 2">
    <name type="scientific">Striga hermonthica</name>
    <name type="common">Purple witchweed</name>
    <name type="synonym">Buchnera hermonthica</name>
    <dbReference type="NCBI Taxonomy" id="68872"/>
    <lineage>
        <taxon>Eukaryota</taxon>
        <taxon>Viridiplantae</taxon>
        <taxon>Streptophyta</taxon>
        <taxon>Embryophyta</taxon>
        <taxon>Tracheophyta</taxon>
        <taxon>Spermatophyta</taxon>
        <taxon>Magnoliopsida</taxon>
        <taxon>eudicotyledons</taxon>
        <taxon>Gunneridae</taxon>
        <taxon>Pentapetalae</taxon>
        <taxon>asterids</taxon>
        <taxon>lamiids</taxon>
        <taxon>Lamiales</taxon>
        <taxon>Orobanchaceae</taxon>
        <taxon>Buchnereae</taxon>
        <taxon>Striga</taxon>
    </lineage>
</organism>
<comment type="caution">
    <text evidence="1">The sequence shown here is derived from an EMBL/GenBank/DDBJ whole genome shotgun (WGS) entry which is preliminary data.</text>
</comment>
<keyword evidence="2" id="KW-1185">Reference proteome</keyword>
<evidence type="ECO:0000313" key="1">
    <source>
        <dbReference type="EMBL" id="CAA0828822.1"/>
    </source>
</evidence>
<feature type="non-terminal residue" evidence="1">
    <location>
        <position position="94"/>
    </location>
</feature>